<dbReference type="SUPFAM" id="SSF47473">
    <property type="entry name" value="EF-hand"/>
    <property type="match status" value="2"/>
</dbReference>
<dbReference type="OMA" id="DFSHEEN"/>
<keyword evidence="7" id="KW-0106">Calcium</keyword>
<keyword evidence="9" id="KW-0143">Chaperone</keyword>
<dbReference type="PROSITE" id="PS00018">
    <property type="entry name" value="EF_HAND_1"/>
    <property type="match status" value="6"/>
</dbReference>
<dbReference type="GO" id="GO:0005509">
    <property type="term" value="F:calcium ion binding"/>
    <property type="evidence" value="ECO:0007669"/>
    <property type="project" value="InterPro"/>
</dbReference>
<evidence type="ECO:0000256" key="6">
    <source>
        <dbReference type="ARBA" id="ARBA00022824"/>
    </source>
</evidence>
<evidence type="ECO:0000256" key="14">
    <source>
        <dbReference type="SAM" id="SignalP"/>
    </source>
</evidence>
<evidence type="ECO:0000313" key="16">
    <source>
        <dbReference type="Ensembl" id="ENSEBUP00000016790.1"/>
    </source>
</evidence>
<dbReference type="Pfam" id="PF13499">
    <property type="entry name" value="EF-hand_7"/>
    <property type="match status" value="1"/>
</dbReference>
<dbReference type="Ensembl" id="ENSEBUT00000017366.1">
    <property type="protein sequence ID" value="ENSEBUP00000016790.1"/>
    <property type="gene ID" value="ENSEBUG00000010536.1"/>
</dbReference>
<reference evidence="16" key="1">
    <citation type="submission" date="2025-08" db="UniProtKB">
        <authorList>
            <consortium name="Ensembl"/>
        </authorList>
    </citation>
    <scope>IDENTIFICATION</scope>
</reference>
<dbReference type="GO" id="GO:0015031">
    <property type="term" value="P:protein transport"/>
    <property type="evidence" value="ECO:0007669"/>
    <property type="project" value="UniProtKB-ARBA"/>
</dbReference>
<feature type="domain" description="EF-hand" evidence="15">
    <location>
        <begin position="72"/>
        <end position="107"/>
    </location>
</feature>
<feature type="chain" id="PRO_5034351284" description="Reticulocalbin-3" evidence="14">
    <location>
        <begin position="24"/>
        <end position="318"/>
    </location>
</feature>
<organism evidence="16 17">
    <name type="scientific">Eptatretus burgeri</name>
    <name type="common">Inshore hagfish</name>
    <dbReference type="NCBI Taxonomy" id="7764"/>
    <lineage>
        <taxon>Eukaryota</taxon>
        <taxon>Metazoa</taxon>
        <taxon>Chordata</taxon>
        <taxon>Craniata</taxon>
        <taxon>Vertebrata</taxon>
        <taxon>Cyclostomata</taxon>
        <taxon>Myxini</taxon>
        <taxon>Myxiniformes</taxon>
        <taxon>Myxinidae</taxon>
        <taxon>Eptatretinae</taxon>
        <taxon>Eptatretus</taxon>
    </lineage>
</organism>
<feature type="compositionally biased region" description="Basic and acidic residues" evidence="13">
    <location>
        <begin position="27"/>
        <end position="45"/>
    </location>
</feature>
<evidence type="ECO:0000256" key="5">
    <source>
        <dbReference type="ARBA" id="ARBA00022737"/>
    </source>
</evidence>
<dbReference type="InterPro" id="IPR002048">
    <property type="entry name" value="EF_hand_dom"/>
</dbReference>
<dbReference type="CDD" id="cd16226">
    <property type="entry name" value="EFh_CREC_Calumenin_like"/>
    <property type="match status" value="1"/>
</dbReference>
<feature type="signal peptide" evidence="14">
    <location>
        <begin position="1"/>
        <end position="23"/>
    </location>
</feature>
<feature type="domain" description="EF-hand" evidence="15">
    <location>
        <begin position="244"/>
        <end position="266"/>
    </location>
</feature>
<comment type="subunit">
    <text evidence="11">Interacts with PCSK6 (immature form including the propeptide); probably involved in the maturation and the secretion of PCSK6.</text>
</comment>
<evidence type="ECO:0000256" key="7">
    <source>
        <dbReference type="ARBA" id="ARBA00022837"/>
    </source>
</evidence>
<evidence type="ECO:0000256" key="1">
    <source>
        <dbReference type="ARBA" id="ARBA00004319"/>
    </source>
</evidence>
<dbReference type="InterPro" id="IPR011992">
    <property type="entry name" value="EF-hand-dom_pair"/>
</dbReference>
<dbReference type="GO" id="GO:0005788">
    <property type="term" value="C:endoplasmic reticulum lumen"/>
    <property type="evidence" value="ECO:0007669"/>
    <property type="project" value="UniProtKB-SubCell"/>
</dbReference>
<evidence type="ECO:0000256" key="13">
    <source>
        <dbReference type="SAM" id="MobiDB-lite"/>
    </source>
</evidence>
<dbReference type="FunFam" id="1.10.238.10:FF:000090">
    <property type="entry name" value="calumenin isoform X2"/>
    <property type="match status" value="1"/>
</dbReference>
<sequence length="318" mass="36767">MLAARVLMLGAGFLLAIAAAAVAKPNSPDERVLQEKPLSDKSHDDHTDFGYDHDAFLGGKQAEDFDKLSPEESKTRLSMIVDKVDSDGDGYVTVEELRAWIQHTQRRWVYEYADKHWKDSDNSGKMSWEEYRNATFGSLAFDSSPTSGYDYKRMVGRDERRFKGADQNGDGELEKEEFVAFTHPEEFEHMKDLILTETMEDIDKNQDGFISVDEYLGDMYEPLEGESEPDWVKTEREHFVKFRDENQDGKMDRQEMRAWIMPAGYDHVQAEAKHLVMESDKDKDDKLTKEEILENWSMFVGSQATNYGDDLTRKHEEL</sequence>
<dbReference type="GeneTree" id="ENSGT01010000222360"/>
<feature type="domain" description="EF-hand" evidence="15">
    <location>
        <begin position="190"/>
        <end position="225"/>
    </location>
</feature>
<comment type="similarity">
    <text evidence="2">Belongs to the CREC family.</text>
</comment>
<evidence type="ECO:0000259" key="15">
    <source>
        <dbReference type="PROSITE" id="PS50222"/>
    </source>
</evidence>
<dbReference type="SMART" id="SM00054">
    <property type="entry name" value="EFh"/>
    <property type="match status" value="4"/>
</dbReference>
<keyword evidence="6" id="KW-0256">Endoplasmic reticulum</keyword>
<keyword evidence="17" id="KW-1185">Reference proteome</keyword>
<evidence type="ECO:0000256" key="2">
    <source>
        <dbReference type="ARBA" id="ARBA00006431"/>
    </source>
</evidence>
<keyword evidence="8" id="KW-0325">Glycoprotein</keyword>
<accession>A0A8C4QKC7</accession>
<dbReference type="FunFam" id="1.10.238.10:FF:000104">
    <property type="entry name" value="calumenin isoform X1"/>
    <property type="match status" value="1"/>
</dbReference>
<evidence type="ECO:0000256" key="12">
    <source>
        <dbReference type="ARBA" id="ARBA00072696"/>
    </source>
</evidence>
<evidence type="ECO:0000313" key="17">
    <source>
        <dbReference type="Proteomes" id="UP000694388"/>
    </source>
</evidence>
<dbReference type="PROSITE" id="PS50222">
    <property type="entry name" value="EF_HAND_2"/>
    <property type="match status" value="4"/>
</dbReference>
<keyword evidence="5" id="KW-0677">Repeat</keyword>
<evidence type="ECO:0000256" key="11">
    <source>
        <dbReference type="ARBA" id="ARBA00063143"/>
    </source>
</evidence>
<dbReference type="Pfam" id="PF13202">
    <property type="entry name" value="EF-hand_5"/>
    <property type="match status" value="1"/>
</dbReference>
<evidence type="ECO:0000256" key="9">
    <source>
        <dbReference type="ARBA" id="ARBA00023186"/>
    </source>
</evidence>
<protein>
    <recommendedName>
        <fullName evidence="12">Reticulocalbin-3</fullName>
    </recommendedName>
</protein>
<dbReference type="AlphaFoldDB" id="A0A8C4QKC7"/>
<reference evidence="16" key="2">
    <citation type="submission" date="2025-09" db="UniProtKB">
        <authorList>
            <consortium name="Ensembl"/>
        </authorList>
    </citation>
    <scope>IDENTIFICATION</scope>
</reference>
<evidence type="ECO:0000256" key="8">
    <source>
        <dbReference type="ARBA" id="ARBA00023180"/>
    </source>
</evidence>
<comment type="subcellular location">
    <subcellularLocation>
        <location evidence="1">Endoplasmic reticulum lumen</location>
    </subcellularLocation>
</comment>
<dbReference type="Proteomes" id="UP000694388">
    <property type="component" value="Unplaced"/>
</dbReference>
<dbReference type="InterPro" id="IPR018247">
    <property type="entry name" value="EF_Hand_1_Ca_BS"/>
</dbReference>
<feature type="region of interest" description="Disordered" evidence="13">
    <location>
        <begin position="26"/>
        <end position="45"/>
    </location>
</feature>
<feature type="domain" description="EF-hand" evidence="15">
    <location>
        <begin position="159"/>
        <end position="188"/>
    </location>
</feature>
<name>A0A8C4QKC7_EPTBU</name>
<dbReference type="PANTHER" id="PTHR10827">
    <property type="entry name" value="RETICULOCALBIN"/>
    <property type="match status" value="1"/>
</dbReference>
<dbReference type="PANTHER" id="PTHR10827:SF52">
    <property type="entry name" value="IP16409P"/>
    <property type="match status" value="1"/>
</dbReference>
<proteinExistence type="inferred from homology"/>
<evidence type="ECO:0000256" key="10">
    <source>
        <dbReference type="ARBA" id="ARBA00056975"/>
    </source>
</evidence>
<keyword evidence="3" id="KW-0479">Metal-binding</keyword>
<keyword evidence="4 14" id="KW-0732">Signal</keyword>
<comment type="function">
    <text evidence="10">Probable molecular chaperone assisting protein biosynthesis and transport in the endoplasmic reticulum. Required for the proper biosynthesis and transport of pulmonary surfactant-associated protein A/SP-A, pulmonary surfactant-associated protein D/SP-D and the lipid transporter ABCA3. By regulating both the proper expression and the degradation through the endoplasmic reticulum-associated protein degradation pathway of these proteins plays a crucial role in pulmonary surfactant homeostasis. Has an anti-fibrotic activity by negatively regulating the secretion of type I and type III collagens. This calcium-binding protein also transiently associates with immature PCSK6 and regulates its secretion.</text>
</comment>
<evidence type="ECO:0000256" key="4">
    <source>
        <dbReference type="ARBA" id="ARBA00022729"/>
    </source>
</evidence>
<dbReference type="Gene3D" id="1.10.238.10">
    <property type="entry name" value="EF-hand"/>
    <property type="match status" value="3"/>
</dbReference>
<evidence type="ECO:0000256" key="3">
    <source>
        <dbReference type="ARBA" id="ARBA00022723"/>
    </source>
</evidence>